<sequence length="337" mass="36319">MSELVDLSALLGRSVMVLGESSNSPQKNDLQNHSVEILFRDSTDTSAGGASGLGLAIAKRFAHAGAHVTIADLDAKGGTSAAAEFQAQGLSATFVRCDVTDHSSSVQAFEHALRTSPNGSIEVTALIAGVIGEPGSLVDKVLYSQRQKCLTPPELHHPALDVNLLGVYHCAYLALWYMKTDRHGPDRQRKDEDFSKSLIFVSSTVAYTDVGNFADYHTSKFGVRGLFRGLRHETPRLNIRTNCLAPYFMRTPMIDNSLDTFAAAGMAPGKGFTFVDIEAVVDVAGRFAVDGNLHGRAIAILPDPEGALDLKDDEEGLWAGEVFKMVQDKRRAVGDVI</sequence>
<accession>A0A178ZQ27</accession>
<evidence type="ECO:0000256" key="1">
    <source>
        <dbReference type="ARBA" id="ARBA00006484"/>
    </source>
</evidence>
<dbReference type="RefSeq" id="XP_018694482.1">
    <property type="nucleotide sequence ID" value="XM_018834832.1"/>
</dbReference>
<dbReference type="PRINTS" id="PR00081">
    <property type="entry name" value="GDHRDH"/>
</dbReference>
<proteinExistence type="inferred from homology"/>
<dbReference type="GO" id="GO:0016491">
    <property type="term" value="F:oxidoreductase activity"/>
    <property type="evidence" value="ECO:0007669"/>
    <property type="project" value="UniProtKB-KW"/>
</dbReference>
<evidence type="ECO:0000313" key="4">
    <source>
        <dbReference type="Proteomes" id="UP000078343"/>
    </source>
</evidence>
<keyword evidence="2" id="KW-0560">Oxidoreductase</keyword>
<keyword evidence="4" id="KW-1185">Reference proteome</keyword>
<dbReference type="Pfam" id="PF00106">
    <property type="entry name" value="adh_short"/>
    <property type="match status" value="1"/>
</dbReference>
<evidence type="ECO:0000256" key="2">
    <source>
        <dbReference type="ARBA" id="ARBA00023002"/>
    </source>
</evidence>
<dbReference type="InterPro" id="IPR036291">
    <property type="entry name" value="NAD(P)-bd_dom_sf"/>
</dbReference>
<reference evidence="3 4" key="1">
    <citation type="submission" date="2016-04" db="EMBL/GenBank/DDBJ databases">
        <title>Draft genome of Fonsecaea erecta CBS 125763.</title>
        <authorList>
            <person name="Weiss V.A."/>
            <person name="Vicente V.A."/>
            <person name="Raittz R.T."/>
            <person name="Moreno L.F."/>
            <person name="De Souza E.M."/>
            <person name="Pedrosa F.O."/>
            <person name="Steffens M.B."/>
            <person name="Faoro H."/>
            <person name="Tadra-Sfeir M.Z."/>
            <person name="Najafzadeh M.J."/>
            <person name="Felipe M.S."/>
            <person name="Teixeira M."/>
            <person name="Sun J."/>
            <person name="Xi L."/>
            <person name="Gomes R."/>
            <person name="De Azevedo C.M."/>
            <person name="Salgado C.G."/>
            <person name="Da Silva M.B."/>
            <person name="Nascimento M.F."/>
            <person name="Queiroz-Telles F."/>
            <person name="Attili D.S."/>
            <person name="Gorbushina A."/>
        </authorList>
    </citation>
    <scope>NUCLEOTIDE SEQUENCE [LARGE SCALE GENOMIC DNA]</scope>
    <source>
        <strain evidence="3 4">CBS 125763</strain>
    </source>
</reference>
<dbReference type="InterPro" id="IPR002347">
    <property type="entry name" value="SDR_fam"/>
</dbReference>
<organism evidence="3 4">
    <name type="scientific">Fonsecaea erecta</name>
    <dbReference type="NCBI Taxonomy" id="1367422"/>
    <lineage>
        <taxon>Eukaryota</taxon>
        <taxon>Fungi</taxon>
        <taxon>Dikarya</taxon>
        <taxon>Ascomycota</taxon>
        <taxon>Pezizomycotina</taxon>
        <taxon>Eurotiomycetes</taxon>
        <taxon>Chaetothyriomycetidae</taxon>
        <taxon>Chaetothyriales</taxon>
        <taxon>Herpotrichiellaceae</taxon>
        <taxon>Fonsecaea</taxon>
    </lineage>
</organism>
<dbReference type="Proteomes" id="UP000078343">
    <property type="component" value="Unassembled WGS sequence"/>
</dbReference>
<comment type="similarity">
    <text evidence="1">Belongs to the short-chain dehydrogenases/reductases (SDR) family.</text>
</comment>
<dbReference type="SUPFAM" id="SSF51735">
    <property type="entry name" value="NAD(P)-binding Rossmann-fold domains"/>
    <property type="match status" value="1"/>
</dbReference>
<name>A0A178ZQ27_9EURO</name>
<dbReference type="CDD" id="cd05233">
    <property type="entry name" value="SDR_c"/>
    <property type="match status" value="1"/>
</dbReference>
<dbReference type="PANTHER" id="PTHR43180:SF16">
    <property type="entry name" value="BACILYSIN BIOSYNTHESIS OXIDOREDUCTASE BACC"/>
    <property type="match status" value="1"/>
</dbReference>
<dbReference type="PANTHER" id="PTHR43180">
    <property type="entry name" value="3-OXOACYL-(ACYL-CARRIER-PROTEIN) REDUCTASE (AFU_ORTHOLOGUE AFUA_6G11210)"/>
    <property type="match status" value="1"/>
</dbReference>
<dbReference type="GeneID" id="30007486"/>
<dbReference type="AlphaFoldDB" id="A0A178ZQ27"/>
<dbReference type="Gene3D" id="3.40.50.720">
    <property type="entry name" value="NAD(P)-binding Rossmann-like Domain"/>
    <property type="match status" value="1"/>
</dbReference>
<dbReference type="OrthoDB" id="5371740at2759"/>
<gene>
    <name evidence="3" type="ORF">AYL99_03316</name>
</gene>
<protein>
    <submittedName>
        <fullName evidence="3">Uncharacterized protein</fullName>
    </submittedName>
</protein>
<dbReference type="STRING" id="1367422.A0A178ZQ27"/>
<comment type="caution">
    <text evidence="3">The sequence shown here is derived from an EMBL/GenBank/DDBJ whole genome shotgun (WGS) entry which is preliminary data.</text>
</comment>
<dbReference type="EMBL" id="LVYI01000003">
    <property type="protein sequence ID" value="OAP61115.1"/>
    <property type="molecule type" value="Genomic_DNA"/>
</dbReference>
<evidence type="ECO:0000313" key="3">
    <source>
        <dbReference type="EMBL" id="OAP61115.1"/>
    </source>
</evidence>